<dbReference type="EMBL" id="KZ772696">
    <property type="protein sequence ID" value="PTQ43587.1"/>
    <property type="molecule type" value="Genomic_DNA"/>
</dbReference>
<dbReference type="AlphaFoldDB" id="A0A2R6XBV7"/>
<name>A0A2R6XBV7_MARPO</name>
<feature type="region of interest" description="Disordered" evidence="1">
    <location>
        <begin position="31"/>
        <end position="62"/>
    </location>
</feature>
<evidence type="ECO:0000256" key="1">
    <source>
        <dbReference type="SAM" id="MobiDB-lite"/>
    </source>
</evidence>
<dbReference type="Gramene" id="Mp3g23140.1">
    <property type="protein sequence ID" value="Mp3g23140.1.cds1"/>
    <property type="gene ID" value="Mp3g23140"/>
</dbReference>
<feature type="compositionally biased region" description="Basic and acidic residues" evidence="1">
    <location>
        <begin position="35"/>
        <end position="52"/>
    </location>
</feature>
<dbReference type="Proteomes" id="UP000244005">
    <property type="component" value="Unassembled WGS sequence"/>
</dbReference>
<organism evidence="2 3">
    <name type="scientific">Marchantia polymorpha</name>
    <name type="common">Common liverwort</name>
    <name type="synonym">Marchantia aquatica</name>
    <dbReference type="NCBI Taxonomy" id="3197"/>
    <lineage>
        <taxon>Eukaryota</taxon>
        <taxon>Viridiplantae</taxon>
        <taxon>Streptophyta</taxon>
        <taxon>Embryophyta</taxon>
        <taxon>Marchantiophyta</taxon>
        <taxon>Marchantiopsida</taxon>
        <taxon>Marchantiidae</taxon>
        <taxon>Marchantiales</taxon>
        <taxon>Marchantiaceae</taxon>
        <taxon>Marchantia</taxon>
    </lineage>
</organism>
<evidence type="ECO:0000313" key="3">
    <source>
        <dbReference type="Proteomes" id="UP000244005"/>
    </source>
</evidence>
<accession>A0A2R6XBV7</accession>
<reference evidence="3" key="1">
    <citation type="journal article" date="2017" name="Cell">
        <title>Insights into land plant evolution garnered from the Marchantia polymorpha genome.</title>
        <authorList>
            <person name="Bowman J.L."/>
            <person name="Kohchi T."/>
            <person name="Yamato K.T."/>
            <person name="Jenkins J."/>
            <person name="Shu S."/>
            <person name="Ishizaki K."/>
            <person name="Yamaoka S."/>
            <person name="Nishihama R."/>
            <person name="Nakamura Y."/>
            <person name="Berger F."/>
            <person name="Adam C."/>
            <person name="Aki S.S."/>
            <person name="Althoff F."/>
            <person name="Araki T."/>
            <person name="Arteaga-Vazquez M.A."/>
            <person name="Balasubrmanian S."/>
            <person name="Barry K."/>
            <person name="Bauer D."/>
            <person name="Boehm C.R."/>
            <person name="Briginshaw L."/>
            <person name="Caballero-Perez J."/>
            <person name="Catarino B."/>
            <person name="Chen F."/>
            <person name="Chiyoda S."/>
            <person name="Chovatia M."/>
            <person name="Davies K.M."/>
            <person name="Delmans M."/>
            <person name="Demura T."/>
            <person name="Dierschke T."/>
            <person name="Dolan L."/>
            <person name="Dorantes-Acosta A.E."/>
            <person name="Eklund D.M."/>
            <person name="Florent S.N."/>
            <person name="Flores-Sandoval E."/>
            <person name="Fujiyama A."/>
            <person name="Fukuzawa H."/>
            <person name="Galik B."/>
            <person name="Grimanelli D."/>
            <person name="Grimwood J."/>
            <person name="Grossniklaus U."/>
            <person name="Hamada T."/>
            <person name="Haseloff J."/>
            <person name="Hetherington A.J."/>
            <person name="Higo A."/>
            <person name="Hirakawa Y."/>
            <person name="Hundley H.N."/>
            <person name="Ikeda Y."/>
            <person name="Inoue K."/>
            <person name="Inoue S.I."/>
            <person name="Ishida S."/>
            <person name="Jia Q."/>
            <person name="Kakita M."/>
            <person name="Kanazawa T."/>
            <person name="Kawai Y."/>
            <person name="Kawashima T."/>
            <person name="Kennedy M."/>
            <person name="Kinose K."/>
            <person name="Kinoshita T."/>
            <person name="Kohara Y."/>
            <person name="Koide E."/>
            <person name="Komatsu K."/>
            <person name="Kopischke S."/>
            <person name="Kubo M."/>
            <person name="Kyozuka J."/>
            <person name="Lagercrantz U."/>
            <person name="Lin S.S."/>
            <person name="Lindquist E."/>
            <person name="Lipzen A.M."/>
            <person name="Lu C.W."/>
            <person name="De Luna E."/>
            <person name="Martienssen R.A."/>
            <person name="Minamino N."/>
            <person name="Mizutani M."/>
            <person name="Mizutani M."/>
            <person name="Mochizuki N."/>
            <person name="Monte I."/>
            <person name="Mosher R."/>
            <person name="Nagasaki H."/>
            <person name="Nakagami H."/>
            <person name="Naramoto S."/>
            <person name="Nishitani K."/>
            <person name="Ohtani M."/>
            <person name="Okamoto T."/>
            <person name="Okumura M."/>
            <person name="Phillips J."/>
            <person name="Pollak B."/>
            <person name="Reinders A."/>
            <person name="Rovekamp M."/>
            <person name="Sano R."/>
            <person name="Sawa S."/>
            <person name="Schmid M.W."/>
            <person name="Shirakawa M."/>
            <person name="Solano R."/>
            <person name="Spunde A."/>
            <person name="Suetsugu N."/>
            <person name="Sugano S."/>
            <person name="Sugiyama A."/>
            <person name="Sun R."/>
            <person name="Suzuki Y."/>
            <person name="Takenaka M."/>
            <person name="Takezawa D."/>
            <person name="Tomogane H."/>
            <person name="Tsuzuki M."/>
            <person name="Ueda T."/>
            <person name="Umeda M."/>
            <person name="Ward J.M."/>
            <person name="Watanabe Y."/>
            <person name="Yazaki K."/>
            <person name="Yokoyama R."/>
            <person name="Yoshitake Y."/>
            <person name="Yotsui I."/>
            <person name="Zachgo S."/>
            <person name="Schmutz J."/>
        </authorList>
    </citation>
    <scope>NUCLEOTIDE SEQUENCE [LARGE SCALE GENOMIC DNA]</scope>
    <source>
        <strain evidence="3">Tak-1</strain>
    </source>
</reference>
<keyword evidence="3" id="KW-1185">Reference proteome</keyword>
<proteinExistence type="predicted"/>
<protein>
    <submittedName>
        <fullName evidence="2">Uncharacterized protein</fullName>
    </submittedName>
</protein>
<evidence type="ECO:0000313" key="2">
    <source>
        <dbReference type="EMBL" id="PTQ43587.1"/>
    </source>
</evidence>
<gene>
    <name evidence="2" type="ORF">MARPO_0024s0091</name>
</gene>
<sequence>MHNFDLLEANKERERPRKDLEGIFKLSPGAWTTNERARSKDKERSKERKEGEPNWPANATSDCSPALQSPIYLSVCLHASLPGTLDRRARRIVRESMNPFLCCPSANSRLAHEATLAA</sequence>